<dbReference type="GO" id="GO:0045820">
    <property type="term" value="P:negative regulation of glycolytic process"/>
    <property type="evidence" value="ECO:0007669"/>
    <property type="project" value="TreeGrafter"/>
</dbReference>
<reference evidence="4 5" key="1">
    <citation type="journal article" date="2023" name="Int. J. Syst. Evol. Microbiol.">
        <title>Ligilactobacillus ubinensis sp. nov., a novel species isolated from the wild ferment of a durian fruit (Durio zibethinus).</title>
        <authorList>
            <person name="Heng Y.C."/>
            <person name="Menon N."/>
            <person name="Chen B."/>
            <person name="Loo B.Z.L."/>
            <person name="Wong G.W.J."/>
            <person name="Lim A.C.H."/>
            <person name="Silvaraju S."/>
            <person name="Kittelmann S."/>
        </authorList>
    </citation>
    <scope>NUCLEOTIDE SEQUENCE [LARGE SCALE GENOMIC DNA]</scope>
    <source>
        <strain evidence="4 5">WILCCON 0076</strain>
    </source>
</reference>
<feature type="binding site" evidence="3">
    <location>
        <begin position="8"/>
        <end position="15"/>
    </location>
    <ligand>
        <name>substrate</name>
    </ligand>
</feature>
<dbReference type="RefSeq" id="WP_253360863.1">
    <property type="nucleotide sequence ID" value="NZ_JAIULA010000014.1"/>
</dbReference>
<dbReference type="GO" id="GO:0043456">
    <property type="term" value="P:regulation of pentose-phosphate shunt"/>
    <property type="evidence" value="ECO:0007669"/>
    <property type="project" value="TreeGrafter"/>
</dbReference>
<evidence type="ECO:0000256" key="1">
    <source>
        <dbReference type="ARBA" id="ARBA00022801"/>
    </source>
</evidence>
<organism evidence="4 5">
    <name type="scientific">Ligilactobacillus ubinensis</name>
    <dbReference type="NCBI Taxonomy" id="2876789"/>
    <lineage>
        <taxon>Bacteria</taxon>
        <taxon>Bacillati</taxon>
        <taxon>Bacillota</taxon>
        <taxon>Bacilli</taxon>
        <taxon>Lactobacillales</taxon>
        <taxon>Lactobacillaceae</taxon>
        <taxon>Ligilactobacillus</taxon>
    </lineage>
</organism>
<dbReference type="InterPro" id="IPR013078">
    <property type="entry name" value="His_Pase_superF_clade-1"/>
</dbReference>
<comment type="caution">
    <text evidence="4">The sequence shown here is derived from an EMBL/GenBank/DDBJ whole genome shotgun (WGS) entry which is preliminary data.</text>
</comment>
<evidence type="ECO:0000313" key="5">
    <source>
        <dbReference type="Proteomes" id="UP001139006"/>
    </source>
</evidence>
<keyword evidence="5" id="KW-1185">Reference proteome</keyword>
<dbReference type="InterPro" id="IPR029033">
    <property type="entry name" value="His_PPase_superfam"/>
</dbReference>
<dbReference type="Proteomes" id="UP001139006">
    <property type="component" value="Unassembled WGS sequence"/>
</dbReference>
<accession>A0A9X2FKB8</accession>
<evidence type="ECO:0000313" key="4">
    <source>
        <dbReference type="EMBL" id="MCP0887201.1"/>
    </source>
</evidence>
<proteinExistence type="predicted"/>
<dbReference type="SMART" id="SM00855">
    <property type="entry name" value="PGAM"/>
    <property type="match status" value="1"/>
</dbReference>
<sequence>MTKFYLVRHGKTEFNQQGRFQGGDVDSPLLPESIKNAQKVGSYLSNIKFSHAFCSPQNRAVETAKNIIMNLRTNVELTISPNLREMRFGKWDGDVVKKYITDPIFNTFMNNPENYKSNGGEDYYEFVQRIQNGLEGIFQQYSKKDDNVLIAAHALVISFAAKTLTGEKFNDIRREGLVDNTSVTILSTNDFSEFQLEEWNKTDFLHL</sequence>
<feature type="active site" description="Tele-phosphohistidine intermediate" evidence="2">
    <location>
        <position position="9"/>
    </location>
</feature>
<keyword evidence="1" id="KW-0378">Hydrolase</keyword>
<dbReference type="InterPro" id="IPR051695">
    <property type="entry name" value="Phosphoglycerate_Mutase"/>
</dbReference>
<dbReference type="CDD" id="cd07067">
    <property type="entry name" value="HP_PGM_like"/>
    <property type="match status" value="1"/>
</dbReference>
<dbReference type="SUPFAM" id="SSF53254">
    <property type="entry name" value="Phosphoglycerate mutase-like"/>
    <property type="match status" value="1"/>
</dbReference>
<dbReference type="EMBL" id="JAIULA010000014">
    <property type="protein sequence ID" value="MCP0887201.1"/>
    <property type="molecule type" value="Genomic_DNA"/>
</dbReference>
<dbReference type="AlphaFoldDB" id="A0A9X2FKB8"/>
<evidence type="ECO:0000256" key="2">
    <source>
        <dbReference type="PIRSR" id="PIRSR613078-1"/>
    </source>
</evidence>
<feature type="active site" description="Proton donor/acceptor" evidence="2">
    <location>
        <position position="85"/>
    </location>
</feature>
<dbReference type="Pfam" id="PF00300">
    <property type="entry name" value="His_Phos_1"/>
    <property type="match status" value="1"/>
</dbReference>
<dbReference type="PANTHER" id="PTHR46517">
    <property type="entry name" value="FRUCTOSE-2,6-BISPHOSPHATASE TIGAR"/>
    <property type="match status" value="1"/>
</dbReference>
<dbReference type="GO" id="GO:0005829">
    <property type="term" value="C:cytosol"/>
    <property type="evidence" value="ECO:0007669"/>
    <property type="project" value="TreeGrafter"/>
</dbReference>
<name>A0A9X2FKB8_9LACO</name>
<protein>
    <submittedName>
        <fullName evidence="4">Histidine phosphatase family protein</fullName>
    </submittedName>
</protein>
<dbReference type="PANTHER" id="PTHR46517:SF1">
    <property type="entry name" value="FRUCTOSE-2,6-BISPHOSPHATASE TIGAR"/>
    <property type="match status" value="1"/>
</dbReference>
<gene>
    <name evidence="4" type="ORF">LB941_07620</name>
</gene>
<evidence type="ECO:0000256" key="3">
    <source>
        <dbReference type="PIRSR" id="PIRSR613078-2"/>
    </source>
</evidence>
<dbReference type="Gene3D" id="3.40.50.1240">
    <property type="entry name" value="Phosphoglycerate mutase-like"/>
    <property type="match status" value="1"/>
</dbReference>
<dbReference type="GO" id="GO:0004331">
    <property type="term" value="F:fructose-2,6-bisphosphate 2-phosphatase activity"/>
    <property type="evidence" value="ECO:0007669"/>
    <property type="project" value="TreeGrafter"/>
</dbReference>
<feature type="binding site" evidence="3">
    <location>
        <position position="59"/>
    </location>
    <ligand>
        <name>substrate</name>
    </ligand>
</feature>